<evidence type="ECO:0000256" key="1">
    <source>
        <dbReference type="SAM" id="MobiDB-lite"/>
    </source>
</evidence>
<sequence>PIRKEKVQKVNSIGTAKSHPSEDNTGEMSEEVSRGTTGK</sequence>
<gene>
    <name evidence="2" type="ORF">IZO911_LOCUS45444</name>
</gene>
<dbReference type="AlphaFoldDB" id="A0A815TUC5"/>
<name>A0A815TUC5_9BILA</name>
<organism evidence="2 3">
    <name type="scientific">Adineta steineri</name>
    <dbReference type="NCBI Taxonomy" id="433720"/>
    <lineage>
        <taxon>Eukaryota</taxon>
        <taxon>Metazoa</taxon>
        <taxon>Spiralia</taxon>
        <taxon>Gnathifera</taxon>
        <taxon>Rotifera</taxon>
        <taxon>Eurotatoria</taxon>
        <taxon>Bdelloidea</taxon>
        <taxon>Adinetida</taxon>
        <taxon>Adinetidae</taxon>
        <taxon>Adineta</taxon>
    </lineage>
</organism>
<evidence type="ECO:0000313" key="2">
    <source>
        <dbReference type="EMBL" id="CAF1510765.1"/>
    </source>
</evidence>
<evidence type="ECO:0000313" key="3">
    <source>
        <dbReference type="Proteomes" id="UP000663860"/>
    </source>
</evidence>
<comment type="caution">
    <text evidence="2">The sequence shown here is derived from an EMBL/GenBank/DDBJ whole genome shotgun (WGS) entry which is preliminary data.</text>
</comment>
<protein>
    <submittedName>
        <fullName evidence="2">Uncharacterized protein</fullName>
    </submittedName>
</protein>
<accession>A0A815TUC5</accession>
<dbReference type="EMBL" id="CAJNOE010004255">
    <property type="protein sequence ID" value="CAF1510765.1"/>
    <property type="molecule type" value="Genomic_DNA"/>
</dbReference>
<dbReference type="Proteomes" id="UP000663860">
    <property type="component" value="Unassembled WGS sequence"/>
</dbReference>
<feature type="region of interest" description="Disordered" evidence="1">
    <location>
        <begin position="1"/>
        <end position="39"/>
    </location>
</feature>
<reference evidence="2" key="1">
    <citation type="submission" date="2021-02" db="EMBL/GenBank/DDBJ databases">
        <authorList>
            <person name="Nowell W R."/>
        </authorList>
    </citation>
    <scope>NUCLEOTIDE SEQUENCE</scope>
</reference>
<proteinExistence type="predicted"/>
<feature type="non-terminal residue" evidence="2">
    <location>
        <position position="1"/>
    </location>
</feature>